<evidence type="ECO:0000259" key="1">
    <source>
        <dbReference type="Pfam" id="PF13649"/>
    </source>
</evidence>
<dbReference type="InterPro" id="IPR029063">
    <property type="entry name" value="SAM-dependent_MTases_sf"/>
</dbReference>
<dbReference type="Proteomes" id="UP000696485">
    <property type="component" value="Unassembled WGS sequence"/>
</dbReference>
<dbReference type="InterPro" id="IPR041698">
    <property type="entry name" value="Methyltransf_25"/>
</dbReference>
<proteinExistence type="predicted"/>
<keyword evidence="3" id="KW-1185">Reference proteome</keyword>
<evidence type="ECO:0000313" key="2">
    <source>
        <dbReference type="EMBL" id="KAF9333645.1"/>
    </source>
</evidence>
<dbReference type="Pfam" id="PF13649">
    <property type="entry name" value="Methyltransf_25"/>
    <property type="match status" value="1"/>
</dbReference>
<dbReference type="PANTHER" id="PTHR43591">
    <property type="entry name" value="METHYLTRANSFERASE"/>
    <property type="match status" value="1"/>
</dbReference>
<accession>A0A9P5VNC2</accession>
<dbReference type="AlphaFoldDB" id="A0A9P5VNC2"/>
<feature type="domain" description="Methyltransferase" evidence="1">
    <location>
        <begin position="110"/>
        <end position="210"/>
    </location>
</feature>
<gene>
    <name evidence="2" type="ORF">BG006_003347</name>
</gene>
<dbReference type="EMBL" id="JAAAUY010000190">
    <property type="protein sequence ID" value="KAF9333645.1"/>
    <property type="molecule type" value="Genomic_DNA"/>
</dbReference>
<reference evidence="2" key="1">
    <citation type="journal article" date="2020" name="Fungal Divers.">
        <title>Resolving the Mortierellaceae phylogeny through synthesis of multi-gene phylogenetics and phylogenomics.</title>
        <authorList>
            <person name="Vandepol N."/>
            <person name="Liber J."/>
            <person name="Desiro A."/>
            <person name="Na H."/>
            <person name="Kennedy M."/>
            <person name="Barry K."/>
            <person name="Grigoriev I.V."/>
            <person name="Miller A.N."/>
            <person name="O'Donnell K."/>
            <person name="Stajich J.E."/>
            <person name="Bonito G."/>
        </authorList>
    </citation>
    <scope>NUCLEOTIDE SEQUENCE</scope>
    <source>
        <strain evidence="2">NVP1</strain>
    </source>
</reference>
<sequence length="335" mass="37765">MPPPTNNQAQNFVNPVTFLTDKDMLSSSASLVPDTLPKAVCHGRVQDPETMVQKAWWKSVFGDNLYLQTDGDVVEDPAITLEEIRLLEGYQVVHSILQTVPNNDTEKPRILDLCCGQGRHILQLAELYPHLELHGHDQSEYLVRLAQSRAEKAEVTERVHFTIGDCRSTPHPDNTFSLLLVMGNSFGYFASDNANTDLLKEIRRILKPGGIAVLDLADGAFLRENFSPRGWEWIDDTMIVCRERQLSKDGRRLVSREVVISTGKGVIRDQFYQECLYDLNEIDQLVREAGLVNYGKDKDGEEASVSGNTLGKDMSKRGEDLGMMEQRNFVLITKQ</sequence>
<protein>
    <recommendedName>
        <fullName evidence="1">Methyltransferase domain-containing protein</fullName>
    </recommendedName>
</protein>
<dbReference type="SUPFAM" id="SSF53335">
    <property type="entry name" value="S-adenosyl-L-methionine-dependent methyltransferases"/>
    <property type="match status" value="1"/>
</dbReference>
<dbReference type="PANTHER" id="PTHR43591:SF110">
    <property type="entry name" value="RHODANESE DOMAIN-CONTAINING PROTEIN"/>
    <property type="match status" value="1"/>
</dbReference>
<comment type="caution">
    <text evidence="2">The sequence shown here is derived from an EMBL/GenBank/DDBJ whole genome shotgun (WGS) entry which is preliminary data.</text>
</comment>
<dbReference type="CDD" id="cd02440">
    <property type="entry name" value="AdoMet_MTases"/>
    <property type="match status" value="1"/>
</dbReference>
<dbReference type="Gene3D" id="3.40.50.150">
    <property type="entry name" value="Vaccinia Virus protein VP39"/>
    <property type="match status" value="1"/>
</dbReference>
<evidence type="ECO:0000313" key="3">
    <source>
        <dbReference type="Proteomes" id="UP000696485"/>
    </source>
</evidence>
<organism evidence="2 3">
    <name type="scientific">Podila minutissima</name>
    <dbReference type="NCBI Taxonomy" id="64525"/>
    <lineage>
        <taxon>Eukaryota</taxon>
        <taxon>Fungi</taxon>
        <taxon>Fungi incertae sedis</taxon>
        <taxon>Mucoromycota</taxon>
        <taxon>Mortierellomycotina</taxon>
        <taxon>Mortierellomycetes</taxon>
        <taxon>Mortierellales</taxon>
        <taxon>Mortierellaceae</taxon>
        <taxon>Podila</taxon>
    </lineage>
</organism>
<name>A0A9P5VNC2_9FUNG</name>